<protein>
    <submittedName>
        <fullName evidence="2">Uncharacterized protein</fullName>
    </submittedName>
</protein>
<comment type="caution">
    <text evidence="2">The sequence shown here is derived from an EMBL/GenBank/DDBJ whole genome shotgun (WGS) entry which is preliminary data.</text>
</comment>
<evidence type="ECO:0000256" key="1">
    <source>
        <dbReference type="SAM" id="MobiDB-lite"/>
    </source>
</evidence>
<feature type="region of interest" description="Disordered" evidence="1">
    <location>
        <begin position="97"/>
        <end position="143"/>
    </location>
</feature>
<dbReference type="Proteomes" id="UP000235005">
    <property type="component" value="Unassembled WGS sequence"/>
</dbReference>
<evidence type="ECO:0000313" key="2">
    <source>
        <dbReference type="EMBL" id="PLW69451.1"/>
    </source>
</evidence>
<keyword evidence="3" id="KW-1185">Reference proteome</keyword>
<dbReference type="OrthoDB" id="9992496at2"/>
<proteinExistence type="predicted"/>
<reference evidence="2 3" key="1">
    <citation type="submission" date="2018-01" db="EMBL/GenBank/DDBJ databases">
        <title>The draft genome sequence of Halioglobus lutimaris HF004.</title>
        <authorList>
            <person name="Du Z.-J."/>
            <person name="Shi M.-J."/>
        </authorList>
    </citation>
    <scope>NUCLEOTIDE SEQUENCE [LARGE SCALE GENOMIC DNA]</scope>
    <source>
        <strain evidence="2 3">HF004</strain>
    </source>
</reference>
<sequence length="143" mass="16219">MQNEEEILREIQVTAQRLYPGRGWDQLSPQEQEAVYRSYSGERDVAGNMIAQGQRTMNNAGKTVGPSRIYVNNPWESLAGGLQAGIGISMANRANKQESLGRKANADMLTRRDALDREDRQSEARREEERRREWLSAILGGRQ</sequence>
<dbReference type="EMBL" id="PKUS01000007">
    <property type="protein sequence ID" value="PLW69451.1"/>
    <property type="molecule type" value="Genomic_DNA"/>
</dbReference>
<accession>A0A2N5X4P4</accession>
<name>A0A2N5X4P4_9GAMM</name>
<gene>
    <name evidence="2" type="ORF">C0039_07955</name>
</gene>
<evidence type="ECO:0000313" key="3">
    <source>
        <dbReference type="Proteomes" id="UP000235005"/>
    </source>
</evidence>
<dbReference type="AlphaFoldDB" id="A0A2N5X4P4"/>
<feature type="compositionally biased region" description="Basic and acidic residues" evidence="1">
    <location>
        <begin position="97"/>
        <end position="134"/>
    </location>
</feature>
<dbReference type="RefSeq" id="WP_101517776.1">
    <property type="nucleotide sequence ID" value="NZ_PKUS01000007.1"/>
</dbReference>
<organism evidence="2 3">
    <name type="scientific">Pseudohalioglobus lutimaris</name>
    <dbReference type="NCBI Taxonomy" id="1737061"/>
    <lineage>
        <taxon>Bacteria</taxon>
        <taxon>Pseudomonadati</taxon>
        <taxon>Pseudomonadota</taxon>
        <taxon>Gammaproteobacteria</taxon>
        <taxon>Cellvibrionales</taxon>
        <taxon>Halieaceae</taxon>
        <taxon>Pseudohalioglobus</taxon>
    </lineage>
</organism>